<dbReference type="Pfam" id="PF25758">
    <property type="entry name" value="TPR_IPO11"/>
    <property type="match status" value="1"/>
</dbReference>
<evidence type="ECO:0000256" key="3">
    <source>
        <dbReference type="ARBA" id="ARBA00022448"/>
    </source>
</evidence>
<evidence type="ECO:0000256" key="2">
    <source>
        <dbReference type="ARBA" id="ARBA00007991"/>
    </source>
</evidence>
<dbReference type="InterPro" id="IPR011989">
    <property type="entry name" value="ARM-like"/>
</dbReference>
<sequence length="968" mass="110825">MSGGKELVLETLRRATSQEAEVLKPAEQQLQLWETEPGFYSTLVEIFSEYSLEVNVRWLAVLYFKNGVDRYWRKTAPKAISEEEKGRIRCGLLHNLREPVSQVATQLAVLIAKIARVDCPREWPELLPSLIEAVKSSDDIVRHRSLLTLHHVIKQLASKRLAADRRTFQELTNQMFLFLLELWRLQTETFLSAGGQDLERTVPSLELSHLTLKILRKLVIHGFKKPEESEDAIMFLKSIFEQVKVMLTFRKQNESNDHVKTISEKYIVLLTKVLRDMLEDYPFSYVQFIKPTLELAVFYVFTPNGDGLIFERFIVQCLNLIKAILLCPEYKPCKVVEDTKNPQTLEAFRIKSSFFTNTVLAGMCHKLISHHFLLTPEDLEVWDSDPEGFCMEVEGGESWKYSLRPCTEALFVALFHEYRSALTAVLMEMVQSSHNPVDPSDFMGILQKDAVYNAVGLAAFELFDDIDFDQWFTTFLINELKVKDSNYRIIRRRVIWLIGQWTRVKFSPEHRPTLYEACIHLLAAEEDFVVRLSAAMTLKHSVDDFEFDPVQFMPYLPTIFGLLFNLLKEAHECDTKMQVLHVMSFMIEVVGVGIQPHVAPLAQYLPGLWSESADHNMLRCAILTTLVHIVTGLMRESERLHEFLINIIRVSTDVGEDCHVYLLEDGLQLWLTTLENTAHPHDALLHLYENMIPLLELSTENLRLCLQITTAYTLLCPQQFLASYGTRLIETFQSMLTDLKNDGIILVLRAVEMILRVLPTEGATLLQPLLPGMMKVVAEGDKYPMVMSMYLSVVARLVLYAEPIFTWIVNQAATNENTTPEEMLEHITSVWSDKLALVSSEERRKLCALGLAYLCGSGWPPVMKVWPSAITAIVEVVYDVTMEDSTQDKLVINGGRMGSPEPYELETEHVLRRQAVAQRDPVHTTSLREFLGQQMKRLQESTSPAAIMTLAQDLEENCRKVLEEVTVQ</sequence>
<keyword evidence="4" id="KW-0539">Nucleus</keyword>
<comment type="subcellular location">
    <subcellularLocation>
        <location evidence="1">Nucleus</location>
    </subcellularLocation>
</comment>
<organism evidence="6">
    <name type="scientific">Scylla olivacea</name>
    <name type="common">Orange mud crab</name>
    <name type="synonym">Cancer olivacea</name>
    <dbReference type="NCBI Taxonomy" id="85551"/>
    <lineage>
        <taxon>Eukaryota</taxon>
        <taxon>Metazoa</taxon>
        <taxon>Ecdysozoa</taxon>
        <taxon>Arthropoda</taxon>
        <taxon>Crustacea</taxon>
        <taxon>Multicrustacea</taxon>
        <taxon>Malacostraca</taxon>
        <taxon>Eumalacostraca</taxon>
        <taxon>Eucarida</taxon>
        <taxon>Decapoda</taxon>
        <taxon>Pleocyemata</taxon>
        <taxon>Brachyura</taxon>
        <taxon>Eubrachyura</taxon>
        <taxon>Portunoidea</taxon>
        <taxon>Portunidae</taxon>
        <taxon>Portuninae</taxon>
        <taxon>Scylla</taxon>
    </lineage>
</organism>
<evidence type="ECO:0000256" key="4">
    <source>
        <dbReference type="ARBA" id="ARBA00023242"/>
    </source>
</evidence>
<protein>
    <recommendedName>
        <fullName evidence="5">Importin N-terminal domain-containing protein</fullName>
    </recommendedName>
</protein>
<name>A0A0P4WDI7_SCYOL</name>
<evidence type="ECO:0000256" key="1">
    <source>
        <dbReference type="ARBA" id="ARBA00004123"/>
    </source>
</evidence>
<dbReference type="GO" id="GO:0005829">
    <property type="term" value="C:cytosol"/>
    <property type="evidence" value="ECO:0007669"/>
    <property type="project" value="TreeGrafter"/>
</dbReference>
<dbReference type="PANTHER" id="PTHR10997">
    <property type="entry name" value="IMPORTIN-7, 8, 11"/>
    <property type="match status" value="1"/>
</dbReference>
<dbReference type="InterPro" id="IPR058669">
    <property type="entry name" value="TPR_IPO7/11-like"/>
</dbReference>
<dbReference type="SUPFAM" id="SSF48371">
    <property type="entry name" value="ARM repeat"/>
    <property type="match status" value="1"/>
</dbReference>
<dbReference type="EMBL" id="GDRN01071375">
    <property type="protein sequence ID" value="JAI63698.1"/>
    <property type="molecule type" value="Transcribed_RNA"/>
</dbReference>
<dbReference type="GO" id="GO:0031267">
    <property type="term" value="F:small GTPase binding"/>
    <property type="evidence" value="ECO:0007669"/>
    <property type="project" value="InterPro"/>
</dbReference>
<dbReference type="Pfam" id="PF03810">
    <property type="entry name" value="IBN_N"/>
    <property type="match status" value="1"/>
</dbReference>
<feature type="domain" description="Importin N-terminal" evidence="5">
    <location>
        <begin position="26"/>
        <end position="98"/>
    </location>
</feature>
<dbReference type="Gene3D" id="1.25.10.10">
    <property type="entry name" value="Leucine-rich Repeat Variant"/>
    <property type="match status" value="1"/>
</dbReference>
<comment type="similarity">
    <text evidence="2">Belongs to the importin beta family.</text>
</comment>
<proteinExistence type="inferred from homology"/>
<dbReference type="AlphaFoldDB" id="A0A0P4WDI7"/>
<reference evidence="6" key="1">
    <citation type="submission" date="2015-09" db="EMBL/GenBank/DDBJ databases">
        <title>Scylla olivacea transcriptome.</title>
        <authorList>
            <person name="Ikhwanuddin M."/>
        </authorList>
    </citation>
    <scope>NUCLEOTIDE SEQUENCE</scope>
</reference>
<dbReference type="GO" id="GO:0005635">
    <property type="term" value="C:nuclear envelope"/>
    <property type="evidence" value="ECO:0007669"/>
    <property type="project" value="TreeGrafter"/>
</dbReference>
<dbReference type="PANTHER" id="PTHR10997:SF7">
    <property type="entry name" value="IMPORTIN-11"/>
    <property type="match status" value="1"/>
</dbReference>
<dbReference type="PROSITE" id="PS50166">
    <property type="entry name" value="IMPORTIN_B_NT"/>
    <property type="match status" value="1"/>
</dbReference>
<dbReference type="InterPro" id="IPR016024">
    <property type="entry name" value="ARM-type_fold"/>
</dbReference>
<evidence type="ECO:0000259" key="5">
    <source>
        <dbReference type="PROSITE" id="PS50166"/>
    </source>
</evidence>
<dbReference type="InterPro" id="IPR001494">
    <property type="entry name" value="Importin-beta_N"/>
</dbReference>
<accession>A0A0P4WDI7</accession>
<evidence type="ECO:0000313" key="6">
    <source>
        <dbReference type="EMBL" id="JAI63698.1"/>
    </source>
</evidence>
<dbReference type="GO" id="GO:0006606">
    <property type="term" value="P:protein import into nucleus"/>
    <property type="evidence" value="ECO:0007669"/>
    <property type="project" value="TreeGrafter"/>
</dbReference>
<keyword evidence="3" id="KW-0813">Transport</keyword>
<dbReference type="SMART" id="SM00913">
    <property type="entry name" value="IBN_N"/>
    <property type="match status" value="1"/>
</dbReference>